<keyword evidence="2" id="KW-0547">Nucleotide-binding</keyword>
<dbReference type="GO" id="GO:0022857">
    <property type="term" value="F:transmembrane transporter activity"/>
    <property type="evidence" value="ECO:0007669"/>
    <property type="project" value="InterPro"/>
</dbReference>
<sequence>MPHIIIKCMQKEKSIEIGAAKTDTALIDLLKVRSNIDFERSAEEPEIDVEDLVIDFGETLAVDKASFKIKKGELVTILGPSGSGKTTAMNAIAGLITPTSGKIRFRGKDITKLTPQKRKLGFVFQNYALYPHMSVFTNIAYPLKNDQQWQNGQRNKQRVLLNKKNRIIFKANGASMEEILEYKRLLFLWVDVPGQIQAEMDKLSIEMTRNYDRELSKLRSLKANYANKRSQLQNEALKKLDQIKRNEVANKGEATTQVRNIYKSKSAEYEKEFKPQIAEQSKKVRKEWILMKKFKDAQGNITPLKKIWNLKLQRHQSVWKVFNDYRKYEKQLIAKYGKDTSKLKQEDRDAIKEIDSKILPLKKIIQNEVFEVANRVDIVKNLAKKPTKLSGGQQQRVAIARAIVKKPNIILMDEPLSNLDAKLRLSTRQWIRDIQTQLGITTVFVTHDQEEAMSISDTIICMSTAKVQQIGSPLELYNKPANLFVAKFLGVPEMNIFDGKIQGGKVYYNNIAIAQTKAADREKVYIGIRAENLSENSKSFITGTITSVEYLGKEVKARVKLKDSEKIIYVFLRNKSSYVVGEEVSMGIRHDKINLFDPKTELRIEHD</sequence>
<dbReference type="PROSITE" id="PS00211">
    <property type="entry name" value="ABC_TRANSPORTER_1"/>
    <property type="match status" value="1"/>
</dbReference>
<dbReference type="InterPro" id="IPR012340">
    <property type="entry name" value="NA-bd_OB-fold"/>
</dbReference>
<evidence type="ECO:0000256" key="2">
    <source>
        <dbReference type="ARBA" id="ARBA00022741"/>
    </source>
</evidence>
<dbReference type="AlphaFoldDB" id="A0A4R6IDU1"/>
<dbReference type="SUPFAM" id="SSF52540">
    <property type="entry name" value="P-loop containing nucleoside triphosphate hydrolases"/>
    <property type="match status" value="1"/>
</dbReference>
<keyword evidence="1" id="KW-0813">Transport</keyword>
<evidence type="ECO:0000256" key="3">
    <source>
        <dbReference type="ARBA" id="ARBA00022840"/>
    </source>
</evidence>
<keyword evidence="6" id="KW-1185">Reference proteome</keyword>
<dbReference type="GO" id="GO:0016887">
    <property type="term" value="F:ATP hydrolysis activity"/>
    <property type="evidence" value="ECO:0007669"/>
    <property type="project" value="InterPro"/>
</dbReference>
<dbReference type="PANTHER" id="PTHR43875:SF1">
    <property type="entry name" value="OSMOPROTECTIVE COMPOUNDS UPTAKE ATP-BINDING PROTEIN GGTA"/>
    <property type="match status" value="1"/>
</dbReference>
<dbReference type="Pfam" id="PF00005">
    <property type="entry name" value="ABC_tran"/>
    <property type="match status" value="1"/>
</dbReference>
<evidence type="ECO:0000313" key="6">
    <source>
        <dbReference type="Proteomes" id="UP000295518"/>
    </source>
</evidence>
<proteinExistence type="predicted"/>
<dbReference type="InterPro" id="IPR027417">
    <property type="entry name" value="P-loop_NTPase"/>
</dbReference>
<dbReference type="EMBL" id="SNWN01000012">
    <property type="protein sequence ID" value="TDO19876.1"/>
    <property type="molecule type" value="Genomic_DNA"/>
</dbReference>
<comment type="caution">
    <text evidence="5">The sequence shown here is derived from an EMBL/GenBank/DDBJ whole genome shotgun (WGS) entry which is preliminary data.</text>
</comment>
<dbReference type="InterPro" id="IPR003439">
    <property type="entry name" value="ABC_transporter-like_ATP-bd"/>
</dbReference>
<evidence type="ECO:0000259" key="4">
    <source>
        <dbReference type="PROSITE" id="PS50893"/>
    </source>
</evidence>
<keyword evidence="3 5" id="KW-0067">ATP-binding</keyword>
<dbReference type="SMART" id="SM00382">
    <property type="entry name" value="AAA"/>
    <property type="match status" value="1"/>
</dbReference>
<dbReference type="PANTHER" id="PTHR43875">
    <property type="entry name" value="MALTODEXTRIN IMPORT ATP-BINDING PROTEIN MSMX"/>
    <property type="match status" value="1"/>
</dbReference>
<name>A0A4R6IDU1_9MOLU</name>
<dbReference type="PROSITE" id="PS50893">
    <property type="entry name" value="ABC_TRANSPORTER_2"/>
    <property type="match status" value="1"/>
</dbReference>
<dbReference type="Gene3D" id="2.40.50.140">
    <property type="entry name" value="Nucleic acid-binding proteins"/>
    <property type="match status" value="1"/>
</dbReference>
<feature type="domain" description="ABC transporter" evidence="4">
    <location>
        <begin position="47"/>
        <end position="489"/>
    </location>
</feature>
<organism evidence="5 6">
    <name type="scientific">Mycoplasma testudineum</name>
    <dbReference type="NCBI Taxonomy" id="244584"/>
    <lineage>
        <taxon>Bacteria</taxon>
        <taxon>Bacillati</taxon>
        <taxon>Mycoplasmatota</taxon>
        <taxon>Mollicutes</taxon>
        <taxon>Mycoplasmataceae</taxon>
        <taxon>Mycoplasma</taxon>
    </lineage>
</organism>
<dbReference type="InterPro" id="IPR013611">
    <property type="entry name" value="Transp-assoc_OB_typ2"/>
</dbReference>
<dbReference type="GO" id="GO:0005524">
    <property type="term" value="F:ATP binding"/>
    <property type="evidence" value="ECO:0007669"/>
    <property type="project" value="UniProtKB-KW"/>
</dbReference>
<dbReference type="InterPro" id="IPR017871">
    <property type="entry name" value="ABC_transporter-like_CS"/>
</dbReference>
<reference evidence="5 6" key="1">
    <citation type="submission" date="2019-03" db="EMBL/GenBank/DDBJ databases">
        <title>Genomic Encyclopedia of Archaeal and Bacterial Type Strains, Phase II (KMG-II): from individual species to whole genera.</title>
        <authorList>
            <person name="Goeker M."/>
        </authorList>
    </citation>
    <scope>NUCLEOTIDE SEQUENCE [LARGE SCALE GENOMIC DNA]</scope>
    <source>
        <strain evidence="5 6">ATCC 700618</strain>
    </source>
</reference>
<dbReference type="GO" id="GO:0055052">
    <property type="term" value="C:ATP-binding cassette (ABC) transporter complex, substrate-binding subunit-containing"/>
    <property type="evidence" value="ECO:0007669"/>
    <property type="project" value="TreeGrafter"/>
</dbReference>
<dbReference type="Gene3D" id="3.40.50.300">
    <property type="entry name" value="P-loop containing nucleotide triphosphate hydrolases"/>
    <property type="match status" value="2"/>
</dbReference>
<keyword evidence="5" id="KW-0762">Sugar transport</keyword>
<dbReference type="InterPro" id="IPR003593">
    <property type="entry name" value="AAA+_ATPase"/>
</dbReference>
<dbReference type="InterPro" id="IPR008995">
    <property type="entry name" value="Mo/tungstate-bd_C_term_dom"/>
</dbReference>
<dbReference type="Pfam" id="PF08402">
    <property type="entry name" value="TOBE_2"/>
    <property type="match status" value="1"/>
</dbReference>
<dbReference type="Proteomes" id="UP000295518">
    <property type="component" value="Unassembled WGS sequence"/>
</dbReference>
<accession>A0A4R6IDU1</accession>
<dbReference type="SUPFAM" id="SSF50331">
    <property type="entry name" value="MOP-like"/>
    <property type="match status" value="1"/>
</dbReference>
<protein>
    <submittedName>
        <fullName evidence="5">Multiple sugar transport system ATP-binding protein</fullName>
    </submittedName>
</protein>
<evidence type="ECO:0000313" key="5">
    <source>
        <dbReference type="EMBL" id="TDO19876.1"/>
    </source>
</evidence>
<evidence type="ECO:0000256" key="1">
    <source>
        <dbReference type="ARBA" id="ARBA00022448"/>
    </source>
</evidence>
<dbReference type="InterPro" id="IPR047641">
    <property type="entry name" value="ABC_transpr_MalK/UgpC-like"/>
</dbReference>
<dbReference type="Gene3D" id="2.40.50.100">
    <property type="match status" value="1"/>
</dbReference>
<gene>
    <name evidence="5" type="ORF">EI74_0515</name>
</gene>